<comment type="function">
    <text evidence="5 6">Binds directly to 23S ribosomal RNA and is necessary for the in vitro assembly process of the 50S ribosomal subunit. It is not involved in the protein synthesizing functions of that subunit.</text>
</comment>
<proteinExistence type="inferred from homology"/>
<dbReference type="GO" id="GO:0003735">
    <property type="term" value="F:structural constituent of ribosome"/>
    <property type="evidence" value="ECO:0007669"/>
    <property type="project" value="InterPro"/>
</dbReference>
<evidence type="ECO:0000256" key="3">
    <source>
        <dbReference type="ARBA" id="ARBA00023274"/>
    </source>
</evidence>
<keyword evidence="2 5" id="KW-0689">Ribosomal protein</keyword>
<reference evidence="8" key="1">
    <citation type="submission" date="2017-09" db="EMBL/GenBank/DDBJ databases">
        <title>Depth-based differentiation of microbial function through sediment-hosted aquifers and enrichment of novel symbionts in the deep terrestrial subsurface.</title>
        <authorList>
            <person name="Probst A.J."/>
            <person name="Ladd B."/>
            <person name="Jarett J.K."/>
            <person name="Geller-Mcgrath D.E."/>
            <person name="Sieber C.M.K."/>
            <person name="Emerson J.B."/>
            <person name="Anantharaman K."/>
            <person name="Thomas B.C."/>
            <person name="Malmstrom R."/>
            <person name="Stieglmeier M."/>
            <person name="Klingl A."/>
            <person name="Woyke T."/>
            <person name="Ryan C.M."/>
            <person name="Banfield J.F."/>
        </authorList>
    </citation>
    <scope>NUCLEOTIDE SEQUENCE [LARGE SCALE GENOMIC DNA]</scope>
</reference>
<gene>
    <name evidence="5 7" type="primary">rplT</name>
    <name evidence="7" type="ORF">CO116_02220</name>
</gene>
<evidence type="ECO:0000256" key="1">
    <source>
        <dbReference type="ARBA" id="ARBA00007698"/>
    </source>
</evidence>
<evidence type="ECO:0000256" key="4">
    <source>
        <dbReference type="ARBA" id="ARBA00035172"/>
    </source>
</evidence>
<sequence>MSRVSRGISHIKKRRTLLKKVKGYKWGRKKLIRLAKTAVLKAGAHAYVDRKKKKRVNRALWQIKISSFVRQHGLSYSKFINILKSDKIALDRKILADLAVYHQDILARIITEVNQAK</sequence>
<evidence type="ECO:0000313" key="7">
    <source>
        <dbReference type="EMBL" id="PJB16411.1"/>
    </source>
</evidence>
<dbReference type="Pfam" id="PF00453">
    <property type="entry name" value="Ribosomal_L20"/>
    <property type="match status" value="1"/>
</dbReference>
<evidence type="ECO:0000256" key="2">
    <source>
        <dbReference type="ARBA" id="ARBA00022980"/>
    </source>
</evidence>
<dbReference type="CDD" id="cd07026">
    <property type="entry name" value="Ribosomal_L20"/>
    <property type="match status" value="1"/>
</dbReference>
<comment type="similarity">
    <text evidence="1 5 6">Belongs to the bacterial ribosomal protein bL20 family.</text>
</comment>
<evidence type="ECO:0000256" key="5">
    <source>
        <dbReference type="HAMAP-Rule" id="MF_00382"/>
    </source>
</evidence>
<keyword evidence="3 5" id="KW-0687">Ribonucleoprotein</keyword>
<dbReference type="GO" id="GO:0019843">
    <property type="term" value="F:rRNA binding"/>
    <property type="evidence" value="ECO:0007669"/>
    <property type="project" value="UniProtKB-UniRule"/>
</dbReference>
<keyword evidence="5 6" id="KW-0694">RNA-binding</keyword>
<dbReference type="GO" id="GO:0000027">
    <property type="term" value="P:ribosomal large subunit assembly"/>
    <property type="evidence" value="ECO:0007669"/>
    <property type="project" value="UniProtKB-UniRule"/>
</dbReference>
<evidence type="ECO:0000256" key="6">
    <source>
        <dbReference type="RuleBase" id="RU000560"/>
    </source>
</evidence>
<comment type="caution">
    <text evidence="7">The sequence shown here is derived from an EMBL/GenBank/DDBJ whole genome shotgun (WGS) entry which is preliminary data.</text>
</comment>
<dbReference type="HAMAP" id="MF_00382">
    <property type="entry name" value="Ribosomal_bL20"/>
    <property type="match status" value="1"/>
</dbReference>
<protein>
    <recommendedName>
        <fullName evidence="4 5">Large ribosomal subunit protein bL20</fullName>
    </recommendedName>
</protein>
<name>A0A2M8AGD8_9BACT</name>
<accession>A0A2M8AGD8</accession>
<dbReference type="Gene3D" id="1.10.1900.20">
    <property type="entry name" value="Ribosomal protein L20"/>
    <property type="match status" value="1"/>
</dbReference>
<dbReference type="GO" id="GO:0006412">
    <property type="term" value="P:translation"/>
    <property type="evidence" value="ECO:0007669"/>
    <property type="project" value="InterPro"/>
</dbReference>
<dbReference type="AlphaFoldDB" id="A0A2M8AGD8"/>
<dbReference type="PRINTS" id="PR00062">
    <property type="entry name" value="RIBOSOMALL20"/>
</dbReference>
<dbReference type="Proteomes" id="UP000230611">
    <property type="component" value="Unassembled WGS sequence"/>
</dbReference>
<evidence type="ECO:0000313" key="8">
    <source>
        <dbReference type="Proteomes" id="UP000230611"/>
    </source>
</evidence>
<dbReference type="SUPFAM" id="SSF74731">
    <property type="entry name" value="Ribosomal protein L20"/>
    <property type="match status" value="1"/>
</dbReference>
<dbReference type="GO" id="GO:0005840">
    <property type="term" value="C:ribosome"/>
    <property type="evidence" value="ECO:0007669"/>
    <property type="project" value="UniProtKB-KW"/>
</dbReference>
<dbReference type="FunFam" id="1.10.1900.20:FF:000001">
    <property type="entry name" value="50S ribosomal protein L20"/>
    <property type="match status" value="1"/>
</dbReference>
<dbReference type="PANTHER" id="PTHR10986">
    <property type="entry name" value="39S RIBOSOMAL PROTEIN L20"/>
    <property type="match status" value="1"/>
</dbReference>
<organism evidence="7 8">
    <name type="scientific">Candidatus Falkowbacteria bacterium CG_4_9_14_3_um_filter_38_19</name>
    <dbReference type="NCBI Taxonomy" id="1974559"/>
    <lineage>
        <taxon>Bacteria</taxon>
        <taxon>Candidatus Falkowiibacteriota</taxon>
    </lineage>
</organism>
<dbReference type="InterPro" id="IPR035566">
    <property type="entry name" value="Ribosomal_protein_bL20_C"/>
</dbReference>
<dbReference type="Gene3D" id="6.10.160.10">
    <property type="match status" value="1"/>
</dbReference>
<keyword evidence="5 6" id="KW-0699">rRNA-binding</keyword>
<dbReference type="GO" id="GO:1990904">
    <property type="term" value="C:ribonucleoprotein complex"/>
    <property type="evidence" value="ECO:0007669"/>
    <property type="project" value="UniProtKB-KW"/>
</dbReference>
<dbReference type="NCBIfam" id="TIGR01032">
    <property type="entry name" value="rplT_bact"/>
    <property type="match status" value="1"/>
</dbReference>
<dbReference type="InterPro" id="IPR005813">
    <property type="entry name" value="Ribosomal_bL20"/>
</dbReference>
<dbReference type="EMBL" id="PFUO01000103">
    <property type="protein sequence ID" value="PJB16411.1"/>
    <property type="molecule type" value="Genomic_DNA"/>
</dbReference>